<evidence type="ECO:0000313" key="4">
    <source>
        <dbReference type="Proteomes" id="UP000322244"/>
    </source>
</evidence>
<dbReference type="Pfam" id="PF08044">
    <property type="entry name" value="DUF1707"/>
    <property type="match status" value="1"/>
</dbReference>
<evidence type="ECO:0000256" key="1">
    <source>
        <dbReference type="SAM" id="Phobius"/>
    </source>
</evidence>
<dbReference type="OrthoDB" id="4753163at2"/>
<keyword evidence="1" id="KW-1133">Transmembrane helix</keyword>
<sequence length="284" mass="30469">MSYLESHIADTAKVVHNGHIISAMPPRYSSAVRARDQDRTDTCSALDEGLADGQLSDAEHATRIASAMIATTLQELHALVDDLQGDNDLAPIREQRPVRDYSTLIAVVVGAAILLVGGGLAFRSCGGPDSPAESFGKIGYLTPAGLTDVVAATKKEFGNGIVDDMTVYPNYAVIFRPDPGAPRRQLVYRYDEDGFADPSTSSRDPKEPPVDLTQLDVAKTAGVIAGAGQSLNLPQIDTIYIVVRSSDDGPELVLHANNDRNENGYLTADLQGNFRSVTRFDPEN</sequence>
<dbReference type="RefSeq" id="WP_149432736.1">
    <property type="nucleotide sequence ID" value="NZ_VLNY01000017.1"/>
</dbReference>
<evidence type="ECO:0000259" key="2">
    <source>
        <dbReference type="Pfam" id="PF08044"/>
    </source>
</evidence>
<accession>A0A5A7S5Y4</accession>
<evidence type="ECO:0000313" key="3">
    <source>
        <dbReference type="EMBL" id="KAA0018475.1"/>
    </source>
</evidence>
<proteinExistence type="predicted"/>
<keyword evidence="4" id="KW-1185">Reference proteome</keyword>
<dbReference type="PANTHER" id="PTHR40763">
    <property type="entry name" value="MEMBRANE PROTEIN-RELATED"/>
    <property type="match status" value="1"/>
</dbReference>
<dbReference type="EMBL" id="VLNY01000017">
    <property type="protein sequence ID" value="KAA0018475.1"/>
    <property type="molecule type" value="Genomic_DNA"/>
</dbReference>
<keyword evidence="1" id="KW-0812">Transmembrane</keyword>
<feature type="transmembrane region" description="Helical" evidence="1">
    <location>
        <begin position="101"/>
        <end position="122"/>
    </location>
</feature>
<comment type="caution">
    <text evidence="3">The sequence shown here is derived from an EMBL/GenBank/DDBJ whole genome shotgun (WGS) entry which is preliminary data.</text>
</comment>
<name>A0A5A7S5Y4_9NOCA</name>
<protein>
    <submittedName>
        <fullName evidence="3">DUF1707 domain-containing protein</fullName>
    </submittedName>
</protein>
<dbReference type="Proteomes" id="UP000322244">
    <property type="component" value="Unassembled WGS sequence"/>
</dbReference>
<dbReference type="AlphaFoldDB" id="A0A5A7S5Y4"/>
<reference evidence="3 4" key="1">
    <citation type="submission" date="2019-07" db="EMBL/GenBank/DDBJ databases">
        <title>Rhodococcus cavernicolus sp. nov., isolated from a cave.</title>
        <authorList>
            <person name="Lee S.D."/>
        </authorList>
    </citation>
    <scope>NUCLEOTIDE SEQUENCE [LARGE SCALE GENOMIC DNA]</scope>
    <source>
        <strain evidence="3 4">C1-24</strain>
    </source>
</reference>
<feature type="domain" description="DUF1707" evidence="2">
    <location>
        <begin position="32"/>
        <end position="84"/>
    </location>
</feature>
<keyword evidence="1" id="KW-0472">Membrane</keyword>
<gene>
    <name evidence="3" type="ORF">FOY51_23620</name>
</gene>
<dbReference type="InterPro" id="IPR012551">
    <property type="entry name" value="DUF1707_SHOCT-like"/>
</dbReference>
<dbReference type="PANTHER" id="PTHR40763:SF4">
    <property type="entry name" value="DUF1707 DOMAIN-CONTAINING PROTEIN"/>
    <property type="match status" value="1"/>
</dbReference>
<organism evidence="3 4">
    <name type="scientific">Antrihabitans cavernicola</name>
    <dbReference type="NCBI Taxonomy" id="2495913"/>
    <lineage>
        <taxon>Bacteria</taxon>
        <taxon>Bacillati</taxon>
        <taxon>Actinomycetota</taxon>
        <taxon>Actinomycetes</taxon>
        <taxon>Mycobacteriales</taxon>
        <taxon>Nocardiaceae</taxon>
        <taxon>Antrihabitans</taxon>
    </lineage>
</organism>